<dbReference type="InterPro" id="IPR050329">
    <property type="entry name" value="GLI_C2H2-zinc-finger"/>
</dbReference>
<name>T2MF72_HYDVU</name>
<gene>
    <name evidence="10" type="primary">ZNF143</name>
</gene>
<keyword evidence="2" id="KW-0479">Metal-binding</keyword>
<evidence type="ECO:0000259" key="9">
    <source>
        <dbReference type="PROSITE" id="PS50157"/>
    </source>
</evidence>
<evidence type="ECO:0000313" key="10">
    <source>
        <dbReference type="EMBL" id="CDG70759.1"/>
    </source>
</evidence>
<keyword evidence="6" id="KW-0539">Nucleus</keyword>
<dbReference type="AlphaFoldDB" id="T2MF72"/>
<evidence type="ECO:0000256" key="7">
    <source>
        <dbReference type="PROSITE-ProRule" id="PRU00042"/>
    </source>
</evidence>
<feature type="region of interest" description="Disordered" evidence="8">
    <location>
        <begin position="824"/>
        <end position="848"/>
    </location>
</feature>
<keyword evidence="3" id="KW-0677">Repeat</keyword>
<feature type="domain" description="C2H2-type" evidence="9">
    <location>
        <begin position="447"/>
        <end position="476"/>
    </location>
</feature>
<dbReference type="FunFam" id="3.30.160.60:FF:001102">
    <property type="entry name" value="Transcription factor IIIA"/>
    <property type="match status" value="1"/>
</dbReference>
<dbReference type="GO" id="GO:0045944">
    <property type="term" value="P:positive regulation of transcription by RNA polymerase II"/>
    <property type="evidence" value="ECO:0007669"/>
    <property type="project" value="UniProtKB-ARBA"/>
</dbReference>
<dbReference type="SMART" id="SM00355">
    <property type="entry name" value="ZnF_C2H2"/>
    <property type="match status" value="9"/>
</dbReference>
<evidence type="ECO:0000256" key="4">
    <source>
        <dbReference type="ARBA" id="ARBA00022771"/>
    </source>
</evidence>
<dbReference type="GO" id="GO:0000981">
    <property type="term" value="F:DNA-binding transcription factor activity, RNA polymerase II-specific"/>
    <property type="evidence" value="ECO:0007669"/>
    <property type="project" value="TreeGrafter"/>
</dbReference>
<evidence type="ECO:0000256" key="2">
    <source>
        <dbReference type="ARBA" id="ARBA00022723"/>
    </source>
</evidence>
<evidence type="ECO:0000256" key="5">
    <source>
        <dbReference type="ARBA" id="ARBA00022833"/>
    </source>
</evidence>
<evidence type="ECO:0000256" key="1">
    <source>
        <dbReference type="ARBA" id="ARBA00004123"/>
    </source>
</evidence>
<feature type="domain" description="C2H2-type" evidence="9">
    <location>
        <begin position="597"/>
        <end position="626"/>
    </location>
</feature>
<dbReference type="GO" id="GO:0000978">
    <property type="term" value="F:RNA polymerase II cis-regulatory region sequence-specific DNA binding"/>
    <property type="evidence" value="ECO:0007669"/>
    <property type="project" value="TreeGrafter"/>
</dbReference>
<dbReference type="Pfam" id="PF00096">
    <property type="entry name" value="zf-C2H2"/>
    <property type="match status" value="3"/>
</dbReference>
<proteinExistence type="evidence at transcript level"/>
<dbReference type="GO" id="GO:0008270">
    <property type="term" value="F:zinc ion binding"/>
    <property type="evidence" value="ECO:0007669"/>
    <property type="project" value="UniProtKB-KW"/>
</dbReference>
<dbReference type="FunFam" id="3.30.160.60:FF:000072">
    <property type="entry name" value="zinc finger protein 143 isoform X1"/>
    <property type="match status" value="1"/>
</dbReference>
<keyword evidence="4 7" id="KW-0863">Zinc-finger</keyword>
<dbReference type="InterPro" id="IPR036236">
    <property type="entry name" value="Znf_C2H2_sf"/>
</dbReference>
<feature type="domain" description="C2H2-type" evidence="9">
    <location>
        <begin position="567"/>
        <end position="596"/>
    </location>
</feature>
<feature type="domain" description="C2H2-type" evidence="9">
    <location>
        <begin position="418"/>
        <end position="447"/>
    </location>
</feature>
<sequence length="912" mass="101845">ENRVDLVVKSTSLLCNTKNSAKRIFPAFNFTYMARSLSTVMISGGHHLNNDSTYELNDTNNEHITINGTVGLEPKIEERQSSDNCLEESLVGSDQLMNDHNENSGGGEMMNLLLSQQKQQAERRNDSSSYGDENRLIKDELANDQKKFVNGVAGDQWFCNFLNRWQKEISKRTPELLTLTRALACNKTVIDAWFSLLKATLEKGDIMNRSAQILNRNESGFCTNPINKKIICKRGIKNPVTIVPGLGKEQFTVLATISAAGRNFPPFILFAESRNASQFSSEHEAYYASFASSDLSTHLSSTSGYEVTTFVTEDGQTGQIIISSNGGYSTELNGVNGIVSLGDSNITTIMSPDGQILSLGENTIEQIPGLENFGGSIQLATTHNPDGTTQLQYILKQVHNGSKNKNLINSTQVMKKVYQCSNKNCKKQFTTPYRLKAHARAHSGETFDCQENGCGKTFLTTGDLHKHTKTHFGAKDFICDVEYCKKEYTTAHHLKVHRRQHSGERPFTCEWEGCDKRFTTGYGLKSHFRTHTNERPYKCQEEDCPKSFKTSGDLQKHVRTHTGERPFVCPHKDCNRSFTTSNIRKVHLRTHTGEKPYKCEIEGCGRMFASATNYKNHCRIHTGERPYHCEVPGCCKRFTEYSSLYKHNIVHTQQKPYTCTLCHKTYRQTSTLAMHKRTVHGTSEVTEIERRMGEIAQSAQLPRKMLKVRSQNNVDAPSYLQGMSLVINHANGMESSQQINLSTRSDSNNIPGAIAIPIQVTVNADGTIAGAQGLNLTDGRGRMIPVNLSVSIPMATLGQMGEDNASQVVPNNNIYTTDEGASMNVLSDSSDRLSPVSPSSSSLSDENDVTPRVFAKHSLSDHINASQIINLQRTRDLMQTEIPEDQYEIDCYDADVTEKYLTSHYSKDLKES</sequence>
<dbReference type="PANTHER" id="PTHR19818">
    <property type="entry name" value="ZINC FINGER PROTEIN ZIC AND GLI"/>
    <property type="match status" value="1"/>
</dbReference>
<dbReference type="FunFam" id="3.30.160.60:FF:000125">
    <property type="entry name" value="Putative zinc finger protein 143"/>
    <property type="match status" value="3"/>
</dbReference>
<dbReference type="Gene3D" id="3.30.160.60">
    <property type="entry name" value="Classic Zinc Finger"/>
    <property type="match status" value="9"/>
</dbReference>
<dbReference type="EMBL" id="HAAD01004527">
    <property type="protein sequence ID" value="CDG70759.1"/>
    <property type="molecule type" value="mRNA"/>
</dbReference>
<protein>
    <submittedName>
        <fullName evidence="10">Zinc finger protein 143</fullName>
    </submittedName>
</protein>
<feature type="domain" description="C2H2-type" evidence="9">
    <location>
        <begin position="627"/>
        <end position="656"/>
    </location>
</feature>
<keyword evidence="5" id="KW-0862">Zinc</keyword>
<feature type="domain" description="C2H2-type" evidence="9">
    <location>
        <begin position="657"/>
        <end position="685"/>
    </location>
</feature>
<organism evidence="10">
    <name type="scientific">Hydra vulgaris</name>
    <name type="common">Hydra</name>
    <name type="synonym">Hydra attenuata</name>
    <dbReference type="NCBI Taxonomy" id="6087"/>
    <lineage>
        <taxon>Eukaryota</taxon>
        <taxon>Metazoa</taxon>
        <taxon>Cnidaria</taxon>
        <taxon>Hydrozoa</taxon>
        <taxon>Hydroidolina</taxon>
        <taxon>Anthoathecata</taxon>
        <taxon>Aplanulata</taxon>
        <taxon>Hydridae</taxon>
        <taxon>Hydra</taxon>
    </lineage>
</organism>
<evidence type="ECO:0000256" key="8">
    <source>
        <dbReference type="SAM" id="MobiDB-lite"/>
    </source>
</evidence>
<dbReference type="InterPro" id="IPR013087">
    <property type="entry name" value="Znf_C2H2_type"/>
</dbReference>
<dbReference type="PROSITE" id="PS50157">
    <property type="entry name" value="ZINC_FINGER_C2H2_2"/>
    <property type="match status" value="9"/>
</dbReference>
<dbReference type="GO" id="GO:0005634">
    <property type="term" value="C:nucleus"/>
    <property type="evidence" value="ECO:0007669"/>
    <property type="project" value="UniProtKB-SubCell"/>
</dbReference>
<comment type="subcellular location">
    <subcellularLocation>
        <location evidence="1">Nucleus</location>
    </subcellularLocation>
</comment>
<accession>T2MF72</accession>
<feature type="domain" description="C2H2-type" evidence="9">
    <location>
        <begin position="537"/>
        <end position="566"/>
    </location>
</feature>
<dbReference type="PANTHER" id="PTHR19818:SF151">
    <property type="entry name" value="ZINC FINGER PROTEIN 76"/>
    <property type="match status" value="1"/>
</dbReference>
<dbReference type="OrthoDB" id="5956999at2759"/>
<evidence type="ECO:0000256" key="6">
    <source>
        <dbReference type="ARBA" id="ARBA00023242"/>
    </source>
</evidence>
<feature type="domain" description="C2H2-type" evidence="9">
    <location>
        <begin position="507"/>
        <end position="536"/>
    </location>
</feature>
<feature type="non-terminal residue" evidence="10">
    <location>
        <position position="1"/>
    </location>
</feature>
<reference evidence="10" key="1">
    <citation type="journal article" date="2013" name="Genome Biol. Evol.">
        <title>Punctuated emergences of genetic and phenotypic innovations in eumetazoan, bilaterian, euteleostome, and hominidae ancestors.</title>
        <authorList>
            <person name="Wenger Y."/>
            <person name="Galliot B."/>
        </authorList>
    </citation>
    <scope>NUCLEOTIDE SEQUENCE</scope>
    <source>
        <tissue evidence="10">Whole animals</tissue>
    </source>
</reference>
<dbReference type="SUPFAM" id="SSF57667">
    <property type="entry name" value="beta-beta-alpha zinc fingers"/>
    <property type="match status" value="6"/>
</dbReference>
<feature type="compositionally biased region" description="Low complexity" evidence="8">
    <location>
        <begin position="825"/>
        <end position="844"/>
    </location>
</feature>
<evidence type="ECO:0000256" key="3">
    <source>
        <dbReference type="ARBA" id="ARBA00022737"/>
    </source>
</evidence>
<feature type="domain" description="C2H2-type" evidence="9">
    <location>
        <begin position="477"/>
        <end position="506"/>
    </location>
</feature>
<dbReference type="PROSITE" id="PS00028">
    <property type="entry name" value="ZINC_FINGER_C2H2_1"/>
    <property type="match status" value="9"/>
</dbReference>